<keyword evidence="2" id="KW-1185">Reference proteome</keyword>
<name>A0A7M5WUL1_9CNID</name>
<dbReference type="Proteomes" id="UP000594262">
    <property type="component" value="Unplaced"/>
</dbReference>
<proteinExistence type="predicted"/>
<reference evidence="1" key="1">
    <citation type="submission" date="2021-01" db="UniProtKB">
        <authorList>
            <consortium name="EnsemblMetazoa"/>
        </authorList>
    </citation>
    <scope>IDENTIFICATION</scope>
</reference>
<sequence>MASQNDDNNLTPRKSKPSAIEVKNGCIYVGGKRTTNWSPRIIGAVCDEGDTIEGYIFEHPPSTVTDPAKKKRWRSYLTNENLSSSWGIMNNLEYREYLKTIQTIKNTADKYLTEYFDHLTEQYDNSPECIKLIKLKWQGKQTNGSFGYWTEKRGTKVVRFFKKVGNEVVEIDEEQSGFVVIGEFNRSLVLSENLNGSFKSLVEVVQKSSGSNFPAAVQIFGAAFMALNFSSIMKTFGFVPMPIVIGPTGTTKSTITKLVMRSVGVTSNIYDPTYASMAELVASAPIPLLWEDAENFSVLGEMAMLVYNNSQRSKCDKGAVQAGPPLTMPVSTTNGCFLKKVTDPVFHERFISRVVLVPFIRTNTERLSVITKLKFALDVTQKSSDVASCFTQYIGLEDCIGPGIITDPLMKKINTILKEEEKSLFKQGDPRSDQNY</sequence>
<dbReference type="AlphaFoldDB" id="A0A7M5WUL1"/>
<protein>
    <submittedName>
        <fullName evidence="1">Uncharacterized protein</fullName>
    </submittedName>
</protein>
<evidence type="ECO:0000313" key="1">
    <source>
        <dbReference type="EnsemblMetazoa" id="CLYHEMP013243.1"/>
    </source>
</evidence>
<organism evidence="1 2">
    <name type="scientific">Clytia hemisphaerica</name>
    <dbReference type="NCBI Taxonomy" id="252671"/>
    <lineage>
        <taxon>Eukaryota</taxon>
        <taxon>Metazoa</taxon>
        <taxon>Cnidaria</taxon>
        <taxon>Hydrozoa</taxon>
        <taxon>Hydroidolina</taxon>
        <taxon>Leptothecata</taxon>
        <taxon>Obeliida</taxon>
        <taxon>Clytiidae</taxon>
        <taxon>Clytia</taxon>
    </lineage>
</organism>
<evidence type="ECO:0000313" key="2">
    <source>
        <dbReference type="Proteomes" id="UP000594262"/>
    </source>
</evidence>
<dbReference type="EnsemblMetazoa" id="CLYHEMT013243.1">
    <property type="protein sequence ID" value="CLYHEMP013243.1"/>
    <property type="gene ID" value="CLYHEMG013243"/>
</dbReference>
<accession>A0A7M5WUL1</accession>